<evidence type="ECO:0000313" key="1">
    <source>
        <dbReference type="EMBL" id="GBP19161.1"/>
    </source>
</evidence>
<evidence type="ECO:0000313" key="2">
    <source>
        <dbReference type="Proteomes" id="UP000299102"/>
    </source>
</evidence>
<organism evidence="1 2">
    <name type="scientific">Eumeta variegata</name>
    <name type="common">Bagworm moth</name>
    <name type="synonym">Eumeta japonica</name>
    <dbReference type="NCBI Taxonomy" id="151549"/>
    <lineage>
        <taxon>Eukaryota</taxon>
        <taxon>Metazoa</taxon>
        <taxon>Ecdysozoa</taxon>
        <taxon>Arthropoda</taxon>
        <taxon>Hexapoda</taxon>
        <taxon>Insecta</taxon>
        <taxon>Pterygota</taxon>
        <taxon>Neoptera</taxon>
        <taxon>Endopterygota</taxon>
        <taxon>Lepidoptera</taxon>
        <taxon>Glossata</taxon>
        <taxon>Ditrysia</taxon>
        <taxon>Tineoidea</taxon>
        <taxon>Psychidae</taxon>
        <taxon>Oiketicinae</taxon>
        <taxon>Eumeta</taxon>
    </lineage>
</organism>
<proteinExistence type="predicted"/>
<dbReference type="AlphaFoldDB" id="A0A4C1TYL6"/>
<comment type="caution">
    <text evidence="1">The sequence shown here is derived from an EMBL/GenBank/DDBJ whole genome shotgun (WGS) entry which is preliminary data.</text>
</comment>
<keyword evidence="2" id="KW-1185">Reference proteome</keyword>
<dbReference type="EMBL" id="BGZK01000105">
    <property type="protein sequence ID" value="GBP19161.1"/>
    <property type="molecule type" value="Genomic_DNA"/>
</dbReference>
<gene>
    <name evidence="1" type="ORF">EVAR_11482_1</name>
</gene>
<reference evidence="1 2" key="1">
    <citation type="journal article" date="2019" name="Commun. Biol.">
        <title>The bagworm genome reveals a unique fibroin gene that provides high tensile strength.</title>
        <authorList>
            <person name="Kono N."/>
            <person name="Nakamura H."/>
            <person name="Ohtoshi R."/>
            <person name="Tomita M."/>
            <person name="Numata K."/>
            <person name="Arakawa K."/>
        </authorList>
    </citation>
    <scope>NUCLEOTIDE SEQUENCE [LARGE SCALE GENOMIC DNA]</scope>
</reference>
<protein>
    <submittedName>
        <fullName evidence="1">Uncharacterized protein</fullName>
    </submittedName>
</protein>
<accession>A0A4C1TYL6</accession>
<sequence>MSVTIDMDGSFSNKNNLRRRTLNTLKSAMTALKQIAMWQTWLQHKNEPDRTVKYHNLTEYGREETVSIVVFRPVSESSGGALPPLTLAPTRFPSIKDLISSKRPATHWWLPVSMGEVSEGSCSPFSVHHSTLLSVICSIPTQEAGNALMTALTLQVSMDGGD</sequence>
<dbReference type="Proteomes" id="UP000299102">
    <property type="component" value="Unassembled WGS sequence"/>
</dbReference>
<name>A0A4C1TYL6_EUMVA</name>